<dbReference type="InterPro" id="IPR003448">
    <property type="entry name" value="Mopterin_biosynth_MoaE"/>
</dbReference>
<dbReference type="GO" id="GO:0006777">
    <property type="term" value="P:Mo-molybdopterin cofactor biosynthetic process"/>
    <property type="evidence" value="ECO:0007669"/>
    <property type="project" value="InterPro"/>
</dbReference>
<organism evidence="1 2">
    <name type="scientific">Brassica carinata</name>
    <name type="common">Ethiopian mustard</name>
    <name type="synonym">Abyssinian cabbage</name>
    <dbReference type="NCBI Taxonomy" id="52824"/>
    <lineage>
        <taxon>Eukaryota</taxon>
        <taxon>Viridiplantae</taxon>
        <taxon>Streptophyta</taxon>
        <taxon>Embryophyta</taxon>
        <taxon>Tracheophyta</taxon>
        <taxon>Spermatophyta</taxon>
        <taxon>Magnoliopsida</taxon>
        <taxon>eudicotyledons</taxon>
        <taxon>Gunneridae</taxon>
        <taxon>Pentapetalae</taxon>
        <taxon>rosids</taxon>
        <taxon>malvids</taxon>
        <taxon>Brassicales</taxon>
        <taxon>Brassicaceae</taxon>
        <taxon>Brassiceae</taxon>
        <taxon>Brassica</taxon>
    </lineage>
</organism>
<reference evidence="1 2" key="1">
    <citation type="submission" date="2020-02" db="EMBL/GenBank/DDBJ databases">
        <authorList>
            <person name="Ma Q."/>
            <person name="Huang Y."/>
            <person name="Song X."/>
            <person name="Pei D."/>
        </authorList>
    </citation>
    <scope>NUCLEOTIDE SEQUENCE [LARGE SCALE GENOMIC DNA]</scope>
    <source>
        <strain evidence="1">Sxm20200214</strain>
        <tissue evidence="1">Leaf</tissue>
    </source>
</reference>
<proteinExistence type="predicted"/>
<dbReference type="PANTHER" id="PTHR23404">
    <property type="entry name" value="MOLYBDOPTERIN SYNTHASE RELATED"/>
    <property type="match status" value="1"/>
</dbReference>
<dbReference type="AlphaFoldDB" id="A0A8X7WA25"/>
<dbReference type="InterPro" id="IPR036563">
    <property type="entry name" value="MoaE_sf"/>
</dbReference>
<dbReference type="Pfam" id="PF02391">
    <property type="entry name" value="MoaE"/>
    <property type="match status" value="1"/>
</dbReference>
<dbReference type="Gene3D" id="3.90.1170.40">
    <property type="entry name" value="Molybdopterin biosynthesis MoaE subunit"/>
    <property type="match status" value="1"/>
</dbReference>
<protein>
    <submittedName>
        <fullName evidence="1">Uncharacterized protein</fullName>
    </submittedName>
</protein>
<evidence type="ECO:0000313" key="2">
    <source>
        <dbReference type="Proteomes" id="UP000886595"/>
    </source>
</evidence>
<comment type="caution">
    <text evidence="1">The sequence shown here is derived from an EMBL/GenBank/DDBJ whole genome shotgun (WGS) entry which is preliminary data.</text>
</comment>
<dbReference type="SUPFAM" id="SSF54690">
    <property type="entry name" value="Molybdopterin synthase subunit MoaE"/>
    <property type="match status" value="1"/>
</dbReference>
<accession>A0A8X7WA25</accession>
<name>A0A8X7WA25_BRACI</name>
<gene>
    <name evidence="1" type="ORF">Bca52824_008904</name>
</gene>
<dbReference type="OrthoDB" id="1846553at2759"/>
<dbReference type="Proteomes" id="UP000886595">
    <property type="component" value="Unassembled WGS sequence"/>
</dbReference>
<evidence type="ECO:0000313" key="1">
    <source>
        <dbReference type="EMBL" id="KAG2326176.1"/>
    </source>
</evidence>
<sequence>MSSEEKNLIEILEEGHKVDIVKYIDYVSAPQAGAIATFSGTTRDMFEGKAVLELRYEAYNPNPAIHPSPPPIRYRVNSTETTSNHHHHSNKDHLLRVCTILYQQQNSPDSRLVSKLSSTEFQLTHEFFLQVCNNFPLSWRPVHRFFLYSQTHHSLGFSHTSVTYNKILGIIGKSRNMDLFWELAQETGKRGLANDKTFRVVLRTLASAREMKKCVSFSTS</sequence>
<keyword evidence="2" id="KW-1185">Reference proteome</keyword>
<dbReference type="EMBL" id="JAAMPC010000002">
    <property type="protein sequence ID" value="KAG2326176.1"/>
    <property type="molecule type" value="Genomic_DNA"/>
</dbReference>